<organism evidence="1 2">
    <name type="scientific">Mucilaginibacter psychrotolerans</name>
    <dbReference type="NCBI Taxonomy" id="1524096"/>
    <lineage>
        <taxon>Bacteria</taxon>
        <taxon>Pseudomonadati</taxon>
        <taxon>Bacteroidota</taxon>
        <taxon>Sphingobacteriia</taxon>
        <taxon>Sphingobacteriales</taxon>
        <taxon>Sphingobacteriaceae</taxon>
        <taxon>Mucilaginibacter</taxon>
    </lineage>
</organism>
<keyword evidence="2" id="KW-1185">Reference proteome</keyword>
<accession>A0A4Y8S7F1</accession>
<evidence type="ECO:0000313" key="2">
    <source>
        <dbReference type="Proteomes" id="UP000297540"/>
    </source>
</evidence>
<name>A0A4Y8S7F1_9SPHI</name>
<sequence length="188" mass="21907">MKLIDKLPTSYDQINYKTYVQILQTIPAEKPDEWDDDEYKSYLNLAPLSILLDVPVIDLERLPATELMPMLQRVQFMAGPIKNAKTSLSLKAMDELTYDEFVTYQSLKVDAWANMPRILKMIVKDKTAEEIDQLSISEVYAVFFTLSKSTKRFTTLLIRSLALKMVKQTLMMLWRKVKLMLTNLFLVR</sequence>
<dbReference type="Proteomes" id="UP000297540">
    <property type="component" value="Unassembled WGS sequence"/>
</dbReference>
<dbReference type="RefSeq" id="WP_133234956.1">
    <property type="nucleotide sequence ID" value="NZ_SOZE01000031.1"/>
</dbReference>
<dbReference type="AlphaFoldDB" id="A0A4Y8S7F1"/>
<dbReference type="EMBL" id="SOZE01000031">
    <property type="protein sequence ID" value="TFF34397.1"/>
    <property type="molecule type" value="Genomic_DNA"/>
</dbReference>
<evidence type="ECO:0000313" key="1">
    <source>
        <dbReference type="EMBL" id="TFF34397.1"/>
    </source>
</evidence>
<gene>
    <name evidence="1" type="ORF">E2R66_22240</name>
</gene>
<protein>
    <submittedName>
        <fullName evidence="1">Uncharacterized protein</fullName>
    </submittedName>
</protein>
<comment type="caution">
    <text evidence="1">The sequence shown here is derived from an EMBL/GenBank/DDBJ whole genome shotgun (WGS) entry which is preliminary data.</text>
</comment>
<reference evidence="1 2" key="1">
    <citation type="journal article" date="2017" name="Int. J. Syst. Evol. Microbiol.">
        <title>Mucilaginibacterpsychrotolerans sp. nov., isolated from peatlands.</title>
        <authorList>
            <person name="Deng Y."/>
            <person name="Shen L."/>
            <person name="Xu B."/>
            <person name="Liu Y."/>
            <person name="Gu Z."/>
            <person name="Liu H."/>
            <person name="Zhou Y."/>
        </authorList>
    </citation>
    <scope>NUCLEOTIDE SEQUENCE [LARGE SCALE GENOMIC DNA]</scope>
    <source>
        <strain evidence="1 2">NH7-4</strain>
    </source>
</reference>
<dbReference type="OrthoDB" id="796791at2"/>
<proteinExistence type="predicted"/>